<accession>A0A2W4QNV5</accession>
<sequence>MLLDYFKAAMRHARYEILSDDGSFYGEIPECNGVYANAKTLESCRDELEEVLEEWVLFRVYKNLPIPVIEGYEISIREAA</sequence>
<dbReference type="InterPro" id="IPR035069">
    <property type="entry name" value="TTHA1013/TTHA0281-like"/>
</dbReference>
<dbReference type="AlphaFoldDB" id="A0A2W4QNV5"/>
<organism evidence="1 2">
    <name type="scientific">Candidatus Methylumidiphilus alinenensis</name>
    <dbReference type="NCBI Taxonomy" id="2202197"/>
    <lineage>
        <taxon>Bacteria</taxon>
        <taxon>Pseudomonadati</taxon>
        <taxon>Pseudomonadota</taxon>
        <taxon>Gammaproteobacteria</taxon>
        <taxon>Methylococcales</taxon>
        <taxon>Candidatus Methylumidiphilus</taxon>
    </lineage>
</organism>
<evidence type="ECO:0000313" key="1">
    <source>
        <dbReference type="EMBL" id="PZN69688.1"/>
    </source>
</evidence>
<evidence type="ECO:0000313" key="2">
    <source>
        <dbReference type="Proteomes" id="UP000249396"/>
    </source>
</evidence>
<dbReference type="Proteomes" id="UP000249396">
    <property type="component" value="Unassembled WGS sequence"/>
</dbReference>
<dbReference type="Pfam" id="PF21748">
    <property type="entry name" value="UPF0150"/>
    <property type="match status" value="1"/>
</dbReference>
<protein>
    <submittedName>
        <fullName evidence="1">HicB family protein</fullName>
    </submittedName>
</protein>
<dbReference type="InterPro" id="IPR049389">
    <property type="entry name" value="TTHA0281-like"/>
</dbReference>
<proteinExistence type="predicted"/>
<comment type="caution">
    <text evidence="1">The sequence shown here is derived from an EMBL/GenBank/DDBJ whole genome shotgun (WGS) entry which is preliminary data.</text>
</comment>
<dbReference type="Gene3D" id="3.30.160.250">
    <property type="match status" value="1"/>
</dbReference>
<gene>
    <name evidence="1" type="ORF">DM484_29310</name>
</gene>
<dbReference type="SUPFAM" id="SSF143100">
    <property type="entry name" value="TTHA1013/TTHA0281-like"/>
    <property type="match status" value="1"/>
</dbReference>
<reference evidence="1 2" key="1">
    <citation type="journal article" date="2018" name="Aquat. Microb. Ecol.">
        <title>Gammaproteobacterial methanotrophs dominate.</title>
        <authorList>
            <person name="Rissanen A.J."/>
            <person name="Saarenheimo J."/>
            <person name="Tiirola M."/>
            <person name="Peura S."/>
            <person name="Aalto S.L."/>
            <person name="Karvinen A."/>
            <person name="Nykanen H."/>
        </authorList>
    </citation>
    <scope>NUCLEOTIDE SEQUENCE [LARGE SCALE GENOMIC DNA]</scope>
    <source>
        <strain evidence="1">AMbin10</strain>
    </source>
</reference>
<dbReference type="EMBL" id="QJPH01000572">
    <property type="protein sequence ID" value="PZN69688.1"/>
    <property type="molecule type" value="Genomic_DNA"/>
</dbReference>
<name>A0A2W4QNV5_9GAMM</name>